<evidence type="ECO:0000313" key="2">
    <source>
        <dbReference type="EMBL" id="OGZ77466.1"/>
    </source>
</evidence>
<keyword evidence="1" id="KW-0472">Membrane</keyword>
<organism evidence="2 3">
    <name type="scientific">Candidatus Staskawiczbacteria bacterium RIFCSPLOWO2_12_FULL_37_15</name>
    <dbReference type="NCBI Taxonomy" id="1802218"/>
    <lineage>
        <taxon>Bacteria</taxon>
        <taxon>Candidatus Staskawicziibacteriota</taxon>
    </lineage>
</organism>
<dbReference type="AlphaFoldDB" id="A0A1G2IRM7"/>
<feature type="transmembrane region" description="Helical" evidence="1">
    <location>
        <begin position="68"/>
        <end position="91"/>
    </location>
</feature>
<dbReference type="Proteomes" id="UP000178632">
    <property type="component" value="Unassembled WGS sequence"/>
</dbReference>
<gene>
    <name evidence="2" type="ORF">A3G45_03495</name>
</gene>
<sequence>MKKLLSQIVAASFGLWLATLFISGVKVRLLPDSNFFGVNITQQWQIFLTLGIILGLLNFFVKPVLKVLALPLEIITLGLFSIVISMAMIWIVTVIFKELTVPLFLPLFLTSLIIWALNLLIQKLIIKGND</sequence>
<evidence type="ECO:0000313" key="3">
    <source>
        <dbReference type="Proteomes" id="UP000178632"/>
    </source>
</evidence>
<reference evidence="2 3" key="1">
    <citation type="journal article" date="2016" name="Nat. Commun.">
        <title>Thousands of microbial genomes shed light on interconnected biogeochemical processes in an aquifer system.</title>
        <authorList>
            <person name="Anantharaman K."/>
            <person name="Brown C.T."/>
            <person name="Hug L.A."/>
            <person name="Sharon I."/>
            <person name="Castelle C.J."/>
            <person name="Probst A.J."/>
            <person name="Thomas B.C."/>
            <person name="Singh A."/>
            <person name="Wilkins M.J."/>
            <person name="Karaoz U."/>
            <person name="Brodie E.L."/>
            <person name="Williams K.H."/>
            <person name="Hubbard S.S."/>
            <person name="Banfield J.F."/>
        </authorList>
    </citation>
    <scope>NUCLEOTIDE SEQUENCE [LARGE SCALE GENOMIC DNA]</scope>
</reference>
<dbReference type="PANTHER" id="PTHR37309">
    <property type="entry name" value="SLR0284 PROTEIN"/>
    <property type="match status" value="1"/>
</dbReference>
<evidence type="ECO:0008006" key="4">
    <source>
        <dbReference type="Google" id="ProtNLM"/>
    </source>
</evidence>
<dbReference type="Pfam" id="PF04020">
    <property type="entry name" value="Phage_holin_4_2"/>
    <property type="match status" value="1"/>
</dbReference>
<protein>
    <recommendedName>
        <fullName evidence="4">Phage holin family protein</fullName>
    </recommendedName>
</protein>
<dbReference type="PANTHER" id="PTHR37309:SF1">
    <property type="entry name" value="SLR0284 PROTEIN"/>
    <property type="match status" value="1"/>
</dbReference>
<keyword evidence="1" id="KW-0812">Transmembrane</keyword>
<evidence type="ECO:0000256" key="1">
    <source>
        <dbReference type="SAM" id="Phobius"/>
    </source>
</evidence>
<dbReference type="EMBL" id="MHPE01000008">
    <property type="protein sequence ID" value="OGZ77466.1"/>
    <property type="molecule type" value="Genomic_DNA"/>
</dbReference>
<feature type="transmembrane region" description="Helical" evidence="1">
    <location>
        <begin position="44"/>
        <end position="61"/>
    </location>
</feature>
<accession>A0A1G2IRM7</accession>
<keyword evidence="1" id="KW-1133">Transmembrane helix</keyword>
<proteinExistence type="predicted"/>
<feature type="transmembrane region" description="Helical" evidence="1">
    <location>
        <begin position="103"/>
        <end position="121"/>
    </location>
</feature>
<comment type="caution">
    <text evidence="2">The sequence shown here is derived from an EMBL/GenBank/DDBJ whole genome shotgun (WGS) entry which is preliminary data.</text>
</comment>
<name>A0A1G2IRM7_9BACT</name>
<dbReference type="InterPro" id="IPR007165">
    <property type="entry name" value="Phage_holin_4_2"/>
</dbReference>